<evidence type="ECO:0000256" key="2">
    <source>
        <dbReference type="ARBA" id="ARBA00022475"/>
    </source>
</evidence>
<feature type="transmembrane region" description="Helical" evidence="6">
    <location>
        <begin position="145"/>
        <end position="163"/>
    </location>
</feature>
<evidence type="ECO:0000313" key="7">
    <source>
        <dbReference type="EMBL" id="WNO52705.1"/>
    </source>
</evidence>
<accession>A0ABZ0B6T2</accession>
<keyword evidence="2" id="KW-1003">Cell membrane</keyword>
<reference evidence="7 8" key="1">
    <citation type="submission" date="2023-09" db="EMBL/GenBank/DDBJ databases">
        <authorList>
            <person name="Rey-Velasco X."/>
        </authorList>
    </citation>
    <scope>NUCLEOTIDE SEQUENCE [LARGE SCALE GENOMIC DNA]</scope>
    <source>
        <strain evidence="7 8">W311</strain>
    </source>
</reference>
<keyword evidence="4 6" id="KW-1133">Transmembrane helix</keyword>
<proteinExistence type="predicted"/>
<evidence type="ECO:0000256" key="4">
    <source>
        <dbReference type="ARBA" id="ARBA00022989"/>
    </source>
</evidence>
<feature type="transmembrane region" description="Helical" evidence="6">
    <location>
        <begin position="98"/>
        <end position="125"/>
    </location>
</feature>
<gene>
    <name evidence="7" type="ORF">RPR59_09530</name>
</gene>
<keyword evidence="5 6" id="KW-0472">Membrane</keyword>
<organism evidence="7 8">
    <name type="scientific">Stakelama saccharophila</name>
    <dbReference type="NCBI Taxonomy" id="3075605"/>
    <lineage>
        <taxon>Bacteria</taxon>
        <taxon>Pseudomonadati</taxon>
        <taxon>Pseudomonadota</taxon>
        <taxon>Alphaproteobacteria</taxon>
        <taxon>Sphingomonadales</taxon>
        <taxon>Sphingomonadaceae</taxon>
        <taxon>Stakelama</taxon>
    </lineage>
</organism>
<evidence type="ECO:0000313" key="8">
    <source>
        <dbReference type="Proteomes" id="UP001302249"/>
    </source>
</evidence>
<dbReference type="InterPro" id="IPR019108">
    <property type="entry name" value="Caa3_assmbl_CtaG-rel"/>
</dbReference>
<evidence type="ECO:0000256" key="6">
    <source>
        <dbReference type="SAM" id="Phobius"/>
    </source>
</evidence>
<dbReference type="EMBL" id="CP135076">
    <property type="protein sequence ID" value="WNO52705.1"/>
    <property type="molecule type" value="Genomic_DNA"/>
</dbReference>
<evidence type="ECO:0000256" key="3">
    <source>
        <dbReference type="ARBA" id="ARBA00022692"/>
    </source>
</evidence>
<keyword evidence="8" id="KW-1185">Reference proteome</keyword>
<protein>
    <submittedName>
        <fullName evidence="7">Cytochrome c oxidase assembly protein</fullName>
    </submittedName>
</protein>
<keyword evidence="3 6" id="KW-0812">Transmembrane</keyword>
<evidence type="ECO:0000256" key="1">
    <source>
        <dbReference type="ARBA" id="ARBA00004651"/>
    </source>
</evidence>
<dbReference type="RefSeq" id="WP_313913428.1">
    <property type="nucleotide sequence ID" value="NZ_CP135076.1"/>
</dbReference>
<dbReference type="Proteomes" id="UP001302249">
    <property type="component" value="Chromosome"/>
</dbReference>
<name>A0ABZ0B6T2_9SPHN</name>
<sequence length="178" mass="19762">MSVSLFAARIGQHMILILLAAPLIASTLPGWRFRGTAASRWGAVAAFSAFLWFWHMPVPYEWTFLSTPVYWAMHISLFGSAIWLWAELIDHAPERAVSVLAAGTVASVQMGLLGAVITLASWPMYRPHYATTHIWGLTPLADQHLGGVLMWVPGMVFFLWAALRSCSALWRKLEAEPA</sequence>
<evidence type="ECO:0000256" key="5">
    <source>
        <dbReference type="ARBA" id="ARBA00023136"/>
    </source>
</evidence>
<feature type="transmembrane region" description="Helical" evidence="6">
    <location>
        <begin position="37"/>
        <end position="56"/>
    </location>
</feature>
<dbReference type="Pfam" id="PF09678">
    <property type="entry name" value="Caa3_CtaG"/>
    <property type="match status" value="1"/>
</dbReference>
<feature type="transmembrane region" description="Helical" evidence="6">
    <location>
        <begin position="6"/>
        <end position="25"/>
    </location>
</feature>
<comment type="subcellular location">
    <subcellularLocation>
        <location evidence="1">Cell membrane</location>
        <topology evidence="1">Multi-pass membrane protein</topology>
    </subcellularLocation>
</comment>
<feature type="transmembrane region" description="Helical" evidence="6">
    <location>
        <begin position="68"/>
        <end position="86"/>
    </location>
</feature>